<accession>A0A8J6TD38</accession>
<dbReference type="EMBL" id="JACNJZ010000141">
    <property type="protein sequence ID" value="MBC8318261.1"/>
    <property type="molecule type" value="Genomic_DNA"/>
</dbReference>
<dbReference type="InterPro" id="IPR013651">
    <property type="entry name" value="ATP-grasp_RimK-type"/>
</dbReference>
<dbReference type="Gene3D" id="3.30.1490.20">
    <property type="entry name" value="ATP-grasp fold, A domain"/>
    <property type="match status" value="1"/>
</dbReference>
<evidence type="ECO:0000256" key="1">
    <source>
        <dbReference type="PROSITE-ProRule" id="PRU00409"/>
    </source>
</evidence>
<dbReference type="InterPro" id="IPR013815">
    <property type="entry name" value="ATP_grasp_subdomain_1"/>
</dbReference>
<evidence type="ECO:0000259" key="2">
    <source>
        <dbReference type="PROSITE" id="PS50975"/>
    </source>
</evidence>
<dbReference type="InterPro" id="IPR011761">
    <property type="entry name" value="ATP-grasp"/>
</dbReference>
<dbReference type="Proteomes" id="UP000614424">
    <property type="component" value="Unassembled WGS sequence"/>
</dbReference>
<organism evidence="3 4">
    <name type="scientific">Candidatus Desulfobia pelagia</name>
    <dbReference type="NCBI Taxonomy" id="2841692"/>
    <lineage>
        <taxon>Bacteria</taxon>
        <taxon>Pseudomonadati</taxon>
        <taxon>Thermodesulfobacteriota</taxon>
        <taxon>Desulfobulbia</taxon>
        <taxon>Desulfobulbales</taxon>
        <taxon>Desulfobulbaceae</taxon>
        <taxon>Candidatus Desulfobia</taxon>
    </lineage>
</organism>
<dbReference type="GO" id="GO:0009432">
    <property type="term" value="P:SOS response"/>
    <property type="evidence" value="ECO:0007669"/>
    <property type="project" value="TreeGrafter"/>
</dbReference>
<dbReference type="AlphaFoldDB" id="A0A8J6TD38"/>
<dbReference type="GO" id="GO:0046872">
    <property type="term" value="F:metal ion binding"/>
    <property type="evidence" value="ECO:0007669"/>
    <property type="project" value="InterPro"/>
</dbReference>
<proteinExistence type="predicted"/>
<evidence type="ECO:0000313" key="4">
    <source>
        <dbReference type="Proteomes" id="UP000614424"/>
    </source>
</evidence>
<name>A0A8J6TD38_9BACT</name>
<dbReference type="Gene3D" id="3.30.470.20">
    <property type="entry name" value="ATP-grasp fold, B domain"/>
    <property type="match status" value="1"/>
</dbReference>
<dbReference type="PANTHER" id="PTHR21621:SF0">
    <property type="entry name" value="BETA-CITRYLGLUTAMATE SYNTHASE B-RELATED"/>
    <property type="match status" value="1"/>
</dbReference>
<gene>
    <name evidence="3" type="ORF">H8E41_10175</name>
</gene>
<comment type="caution">
    <text evidence="3">The sequence shown here is derived from an EMBL/GenBank/DDBJ whole genome shotgun (WGS) entry which is preliminary data.</text>
</comment>
<feature type="domain" description="ATP-grasp" evidence="2">
    <location>
        <begin position="75"/>
        <end position="269"/>
    </location>
</feature>
<dbReference type="SUPFAM" id="SSF56059">
    <property type="entry name" value="Glutathione synthetase ATP-binding domain-like"/>
    <property type="match status" value="1"/>
</dbReference>
<reference evidence="3 4" key="1">
    <citation type="submission" date="2020-08" db="EMBL/GenBank/DDBJ databases">
        <title>Bridging the membrane lipid divide: bacteria of the FCB group superphylum have the potential to synthesize archaeal ether lipids.</title>
        <authorList>
            <person name="Villanueva L."/>
            <person name="Von Meijenfeldt F.A.B."/>
            <person name="Westbye A.B."/>
            <person name="Yadav S."/>
            <person name="Hopmans E.C."/>
            <person name="Dutilh B.E."/>
            <person name="Sinninghe Damste J.S."/>
        </authorList>
    </citation>
    <scope>NUCLEOTIDE SEQUENCE [LARGE SCALE GENOMIC DNA]</scope>
    <source>
        <strain evidence="3">NIOZ-UU47</strain>
    </source>
</reference>
<dbReference type="GO" id="GO:0005524">
    <property type="term" value="F:ATP binding"/>
    <property type="evidence" value="ECO:0007669"/>
    <property type="project" value="UniProtKB-UniRule"/>
</dbReference>
<dbReference type="GO" id="GO:0005737">
    <property type="term" value="C:cytoplasm"/>
    <property type="evidence" value="ECO:0007669"/>
    <property type="project" value="TreeGrafter"/>
</dbReference>
<dbReference type="GO" id="GO:0018169">
    <property type="term" value="F:ribosomal S6-glutamic acid ligase activity"/>
    <property type="evidence" value="ECO:0007669"/>
    <property type="project" value="TreeGrafter"/>
</dbReference>
<sequence length="272" mass="30786">MKILSFHLLLETHWNRVLQGDKLSPEDIAAIQEADGVILPQGCRESVYRAVCTHCDHVFPNYDARFRFPGKTGQAQLFLERGATAPRTCVVDDTDHLLHCPASSFEYPFVFKSAWGGEGKRVFLVRSEQDLQHCIELARNWEKEQKGGFLFQEYVPTGGRSLRVAVIGSAMYPYWRVQGGGDGFYTNLAKGATIDSQSSPGLMEKACRRLQPFCLATGINLAGFDFIFKEDEDDPEPLFLEINYGFRTHGLGGPDRYLKLLEQAVREWRENL</sequence>
<evidence type="ECO:0000313" key="3">
    <source>
        <dbReference type="EMBL" id="MBC8318261.1"/>
    </source>
</evidence>
<dbReference type="Pfam" id="PF08443">
    <property type="entry name" value="RimK"/>
    <property type="match status" value="1"/>
</dbReference>
<protein>
    <recommendedName>
        <fullName evidence="2">ATP-grasp domain-containing protein</fullName>
    </recommendedName>
</protein>
<keyword evidence="1" id="KW-0067">ATP-binding</keyword>
<dbReference type="PANTHER" id="PTHR21621">
    <property type="entry name" value="RIBOSOMAL PROTEIN S6 MODIFICATION PROTEIN"/>
    <property type="match status" value="1"/>
</dbReference>
<dbReference type="PROSITE" id="PS50975">
    <property type="entry name" value="ATP_GRASP"/>
    <property type="match status" value="1"/>
</dbReference>
<keyword evidence="1" id="KW-0547">Nucleotide-binding</keyword>